<keyword evidence="3" id="KW-1185">Reference proteome</keyword>
<feature type="non-terminal residue" evidence="2">
    <location>
        <position position="118"/>
    </location>
</feature>
<dbReference type="GeneID" id="25910606"/>
<feature type="compositionally biased region" description="Basic and acidic residues" evidence="1">
    <location>
        <begin position="85"/>
        <end position="118"/>
    </location>
</feature>
<dbReference type="AlphaFoldDB" id="A0A0L0FKX1"/>
<dbReference type="EMBL" id="KQ242733">
    <property type="protein sequence ID" value="KNC77434.1"/>
    <property type="molecule type" value="Genomic_DNA"/>
</dbReference>
<evidence type="ECO:0000313" key="2">
    <source>
        <dbReference type="EMBL" id="KNC77434.1"/>
    </source>
</evidence>
<organism evidence="2 3">
    <name type="scientific">Sphaeroforma arctica JP610</name>
    <dbReference type="NCBI Taxonomy" id="667725"/>
    <lineage>
        <taxon>Eukaryota</taxon>
        <taxon>Ichthyosporea</taxon>
        <taxon>Ichthyophonida</taxon>
        <taxon>Sphaeroforma</taxon>
    </lineage>
</organism>
<evidence type="ECO:0000313" key="3">
    <source>
        <dbReference type="Proteomes" id="UP000054560"/>
    </source>
</evidence>
<sequence>MQTMFAHIKHVVPKGGTVFLGHGATWQASNLCRKSLQGIPYTFAHTEQRLFTSAQTSIFRNIGRPRRNPNQKGTSLVYKRHCRGEKKTPSAKEKTGEAKLKEKPEGENGVKNKDGGKQ</sequence>
<evidence type="ECO:0000256" key="1">
    <source>
        <dbReference type="SAM" id="MobiDB-lite"/>
    </source>
</evidence>
<protein>
    <submittedName>
        <fullName evidence="2">Uncharacterized protein</fullName>
    </submittedName>
</protein>
<gene>
    <name evidence="2" type="ORF">SARC_10102</name>
</gene>
<name>A0A0L0FKX1_9EUKA</name>
<reference evidence="2 3" key="1">
    <citation type="submission" date="2011-02" db="EMBL/GenBank/DDBJ databases">
        <title>The Genome Sequence of Sphaeroforma arctica JP610.</title>
        <authorList>
            <consortium name="The Broad Institute Genome Sequencing Platform"/>
            <person name="Russ C."/>
            <person name="Cuomo C."/>
            <person name="Young S.K."/>
            <person name="Zeng Q."/>
            <person name="Gargeya S."/>
            <person name="Alvarado L."/>
            <person name="Berlin A."/>
            <person name="Chapman S.B."/>
            <person name="Chen Z."/>
            <person name="Freedman E."/>
            <person name="Gellesch M."/>
            <person name="Goldberg J."/>
            <person name="Griggs A."/>
            <person name="Gujja S."/>
            <person name="Heilman E."/>
            <person name="Heiman D."/>
            <person name="Howarth C."/>
            <person name="Mehta T."/>
            <person name="Neiman D."/>
            <person name="Pearson M."/>
            <person name="Roberts A."/>
            <person name="Saif S."/>
            <person name="Shea T."/>
            <person name="Shenoy N."/>
            <person name="Sisk P."/>
            <person name="Stolte C."/>
            <person name="Sykes S."/>
            <person name="White J."/>
            <person name="Yandava C."/>
            <person name="Burger G."/>
            <person name="Gray M.W."/>
            <person name="Holland P.W.H."/>
            <person name="King N."/>
            <person name="Lang F.B.F."/>
            <person name="Roger A.J."/>
            <person name="Ruiz-Trillo I."/>
            <person name="Haas B."/>
            <person name="Nusbaum C."/>
            <person name="Birren B."/>
        </authorList>
    </citation>
    <scope>NUCLEOTIDE SEQUENCE [LARGE SCALE GENOMIC DNA]</scope>
    <source>
        <strain evidence="2 3">JP610</strain>
    </source>
</reference>
<proteinExistence type="predicted"/>
<dbReference type="Proteomes" id="UP000054560">
    <property type="component" value="Unassembled WGS sequence"/>
</dbReference>
<accession>A0A0L0FKX1</accession>
<feature type="region of interest" description="Disordered" evidence="1">
    <location>
        <begin position="61"/>
        <end position="118"/>
    </location>
</feature>
<dbReference type="RefSeq" id="XP_014151336.1">
    <property type="nucleotide sequence ID" value="XM_014295861.1"/>
</dbReference>